<proteinExistence type="predicted"/>
<sequence>MDCYALLADLPDTAVVAVADAAVGDESARCGYGWAAEEGTTGHGDSLASGSGEAEVSGDRRGACRA</sequence>
<evidence type="ECO:0000256" key="1">
    <source>
        <dbReference type="SAM" id="MobiDB-lite"/>
    </source>
</evidence>
<gene>
    <name evidence="2" type="ORF">ACFP50_19600</name>
</gene>
<evidence type="ECO:0000313" key="3">
    <source>
        <dbReference type="Proteomes" id="UP001596242"/>
    </source>
</evidence>
<feature type="compositionally biased region" description="Basic and acidic residues" evidence="1">
    <location>
        <begin position="57"/>
        <end position="66"/>
    </location>
</feature>
<name>A0ABW1M393_9ACTN</name>
<keyword evidence="3" id="KW-1185">Reference proteome</keyword>
<comment type="caution">
    <text evidence="2">The sequence shown here is derived from an EMBL/GenBank/DDBJ whole genome shotgun (WGS) entry which is preliminary data.</text>
</comment>
<reference evidence="3" key="1">
    <citation type="journal article" date="2019" name="Int. J. Syst. Evol. Microbiol.">
        <title>The Global Catalogue of Microorganisms (GCM) 10K type strain sequencing project: providing services to taxonomists for standard genome sequencing and annotation.</title>
        <authorList>
            <consortium name="The Broad Institute Genomics Platform"/>
            <consortium name="The Broad Institute Genome Sequencing Center for Infectious Disease"/>
            <person name="Wu L."/>
            <person name="Ma J."/>
        </authorList>
    </citation>
    <scope>NUCLEOTIDE SEQUENCE [LARGE SCALE GENOMIC DNA]</scope>
    <source>
        <strain evidence="3">JCM 12763</strain>
    </source>
</reference>
<dbReference type="RefSeq" id="WP_386399434.1">
    <property type="nucleotide sequence ID" value="NZ_JBHSPT010000043.1"/>
</dbReference>
<protein>
    <submittedName>
        <fullName evidence="2">Uncharacterized protein</fullName>
    </submittedName>
</protein>
<organism evidence="2 3">
    <name type="scientific">Streptomyces pratens</name>
    <dbReference type="NCBI Taxonomy" id="887456"/>
    <lineage>
        <taxon>Bacteria</taxon>
        <taxon>Bacillati</taxon>
        <taxon>Actinomycetota</taxon>
        <taxon>Actinomycetes</taxon>
        <taxon>Kitasatosporales</taxon>
        <taxon>Streptomycetaceae</taxon>
        <taxon>Streptomyces</taxon>
    </lineage>
</organism>
<dbReference type="Proteomes" id="UP001596242">
    <property type="component" value="Unassembled WGS sequence"/>
</dbReference>
<dbReference type="EMBL" id="JBHSPT010000043">
    <property type="protein sequence ID" value="MFC6057582.1"/>
    <property type="molecule type" value="Genomic_DNA"/>
</dbReference>
<feature type="region of interest" description="Disordered" evidence="1">
    <location>
        <begin position="38"/>
        <end position="66"/>
    </location>
</feature>
<accession>A0ABW1M393</accession>
<evidence type="ECO:0000313" key="2">
    <source>
        <dbReference type="EMBL" id="MFC6057582.1"/>
    </source>
</evidence>